<feature type="domain" description="NADP-dependent oxidoreductase" evidence="3">
    <location>
        <begin position="16"/>
        <end position="320"/>
    </location>
</feature>
<dbReference type="InterPro" id="IPR050791">
    <property type="entry name" value="Aldo-Keto_reductase"/>
</dbReference>
<dbReference type="Gene3D" id="3.20.20.100">
    <property type="entry name" value="NADP-dependent oxidoreductase domain"/>
    <property type="match status" value="1"/>
</dbReference>
<name>A0ABN2MKT9_9PSEU</name>
<dbReference type="SUPFAM" id="SSF51430">
    <property type="entry name" value="NAD(P)-linked oxidoreductase"/>
    <property type="match status" value="1"/>
</dbReference>
<accession>A0ABN2MKT9</accession>
<evidence type="ECO:0000259" key="3">
    <source>
        <dbReference type="Pfam" id="PF00248"/>
    </source>
</evidence>
<sequence>MKTRPLGRSGVQVSAVGVGCNPLSGSYGSRDDDESVRMIHRALDLGVTLFDTGDVYGHGHNEKLLGRALAGRRDEALIATKFGAVLASDATESDRSGLPKRSSIDGTPAYVKAACEASLRRLGVDTIDLYQQHRVDPTTPIEDTVGALAELVAEGKIRYIGLCEAGESDLRRAVGEHPVATLQSEYSLIERGLEGGMLGVCEELGVSLVPFAPLGRGLLSGTLTADTQLEDGDIRLSGAFPRLAAESLTANARLADAVRAIAASYHATPAQIALAWLLSRREWIIPIPGMPDDPRHLEENVASDTILLDAADIASLDALGEQVTGDRYKPELATNAGASTPPRGRSDTVEAGR</sequence>
<feature type="region of interest" description="Disordered" evidence="2">
    <location>
        <begin position="324"/>
        <end position="353"/>
    </location>
</feature>
<gene>
    <name evidence="4" type="ORF">GCM10009836_01710</name>
</gene>
<keyword evidence="5" id="KW-1185">Reference proteome</keyword>
<dbReference type="EMBL" id="BAAAQK010000001">
    <property type="protein sequence ID" value="GAA1827661.1"/>
    <property type="molecule type" value="Genomic_DNA"/>
</dbReference>
<dbReference type="Pfam" id="PF00248">
    <property type="entry name" value="Aldo_ket_red"/>
    <property type="match status" value="1"/>
</dbReference>
<evidence type="ECO:0000313" key="4">
    <source>
        <dbReference type="EMBL" id="GAA1827661.1"/>
    </source>
</evidence>
<dbReference type="PANTHER" id="PTHR43625:SF40">
    <property type="entry name" value="ALDO-KETO REDUCTASE YAKC [NADP(+)]"/>
    <property type="match status" value="1"/>
</dbReference>
<protein>
    <submittedName>
        <fullName evidence="4">Aldo/keto reductase</fullName>
    </submittedName>
</protein>
<dbReference type="RefSeq" id="WP_344411545.1">
    <property type="nucleotide sequence ID" value="NZ_BAAAQK010000001.1"/>
</dbReference>
<keyword evidence="1" id="KW-0560">Oxidoreductase</keyword>
<dbReference type="Proteomes" id="UP001500449">
    <property type="component" value="Unassembled WGS sequence"/>
</dbReference>
<comment type="caution">
    <text evidence="4">The sequence shown here is derived from an EMBL/GenBank/DDBJ whole genome shotgun (WGS) entry which is preliminary data.</text>
</comment>
<dbReference type="InterPro" id="IPR023210">
    <property type="entry name" value="NADP_OxRdtase_dom"/>
</dbReference>
<evidence type="ECO:0000256" key="2">
    <source>
        <dbReference type="SAM" id="MobiDB-lite"/>
    </source>
</evidence>
<evidence type="ECO:0000313" key="5">
    <source>
        <dbReference type="Proteomes" id="UP001500449"/>
    </source>
</evidence>
<proteinExistence type="predicted"/>
<evidence type="ECO:0000256" key="1">
    <source>
        <dbReference type="ARBA" id="ARBA00023002"/>
    </source>
</evidence>
<dbReference type="InterPro" id="IPR036812">
    <property type="entry name" value="NAD(P)_OxRdtase_dom_sf"/>
</dbReference>
<dbReference type="PROSITE" id="PS51257">
    <property type="entry name" value="PROKAR_LIPOPROTEIN"/>
    <property type="match status" value="1"/>
</dbReference>
<dbReference type="PANTHER" id="PTHR43625">
    <property type="entry name" value="AFLATOXIN B1 ALDEHYDE REDUCTASE"/>
    <property type="match status" value="1"/>
</dbReference>
<feature type="compositionally biased region" description="Basic and acidic residues" evidence="2">
    <location>
        <begin position="344"/>
        <end position="353"/>
    </location>
</feature>
<organism evidence="4 5">
    <name type="scientific">Pseudonocardia ailaonensis</name>
    <dbReference type="NCBI Taxonomy" id="367279"/>
    <lineage>
        <taxon>Bacteria</taxon>
        <taxon>Bacillati</taxon>
        <taxon>Actinomycetota</taxon>
        <taxon>Actinomycetes</taxon>
        <taxon>Pseudonocardiales</taxon>
        <taxon>Pseudonocardiaceae</taxon>
        <taxon>Pseudonocardia</taxon>
    </lineage>
</organism>
<reference evidence="4 5" key="1">
    <citation type="journal article" date="2019" name="Int. J. Syst. Evol. Microbiol.">
        <title>The Global Catalogue of Microorganisms (GCM) 10K type strain sequencing project: providing services to taxonomists for standard genome sequencing and annotation.</title>
        <authorList>
            <consortium name="The Broad Institute Genomics Platform"/>
            <consortium name="The Broad Institute Genome Sequencing Center for Infectious Disease"/>
            <person name="Wu L."/>
            <person name="Ma J."/>
        </authorList>
    </citation>
    <scope>NUCLEOTIDE SEQUENCE [LARGE SCALE GENOMIC DNA]</scope>
    <source>
        <strain evidence="4 5">JCM 16009</strain>
    </source>
</reference>